<keyword evidence="3" id="KW-1185">Reference proteome</keyword>
<protein>
    <submittedName>
        <fullName evidence="2">Uncharacterized protein</fullName>
    </submittedName>
</protein>
<name>A0AAV6TLJ4_9ARAC</name>
<dbReference type="Proteomes" id="UP000827092">
    <property type="component" value="Unassembled WGS sequence"/>
</dbReference>
<proteinExistence type="predicted"/>
<accession>A0AAV6TLJ4</accession>
<evidence type="ECO:0000256" key="1">
    <source>
        <dbReference type="SAM" id="MobiDB-lite"/>
    </source>
</evidence>
<sequence>MCVGATRARKGRKQGVEESTMANSSDCNIRCTVARLKRDFLLDTYENCLDSLASKQTIKYRMLAYVLREIELTFGQVSQLVHTHTPVHEEVAEILKPLVKQEHYQTLLAQDFVENEKLVKIVKHLCKNDHTDVVHILLAMDGMSGNKLNHGPNVDVKRYIGNLKFGLSGQVGLYDNEPNDTLKRAHVFAVRQVYKALPAQAQRVNNVFHILKRVLQEYTGEEWTIGGTTSVVHNLDEETLQMGMQTYKANMTDENYQATMQQLKNKITRQRNSAASEDDEEEEEEEVVVATVAAAPKTKGVKRKATTQQS</sequence>
<gene>
    <name evidence="2" type="ORF">JTE90_017584</name>
</gene>
<dbReference type="EMBL" id="JAFNEN010002652">
    <property type="protein sequence ID" value="KAG8172503.1"/>
    <property type="molecule type" value="Genomic_DNA"/>
</dbReference>
<evidence type="ECO:0000313" key="2">
    <source>
        <dbReference type="EMBL" id="KAG8172503.1"/>
    </source>
</evidence>
<dbReference type="AlphaFoldDB" id="A0AAV6TLJ4"/>
<comment type="caution">
    <text evidence="2">The sequence shown here is derived from an EMBL/GenBank/DDBJ whole genome shotgun (WGS) entry which is preliminary data.</text>
</comment>
<evidence type="ECO:0000313" key="3">
    <source>
        <dbReference type="Proteomes" id="UP000827092"/>
    </source>
</evidence>
<organism evidence="2 3">
    <name type="scientific">Oedothorax gibbosus</name>
    <dbReference type="NCBI Taxonomy" id="931172"/>
    <lineage>
        <taxon>Eukaryota</taxon>
        <taxon>Metazoa</taxon>
        <taxon>Ecdysozoa</taxon>
        <taxon>Arthropoda</taxon>
        <taxon>Chelicerata</taxon>
        <taxon>Arachnida</taxon>
        <taxon>Araneae</taxon>
        <taxon>Araneomorphae</taxon>
        <taxon>Entelegynae</taxon>
        <taxon>Araneoidea</taxon>
        <taxon>Linyphiidae</taxon>
        <taxon>Erigoninae</taxon>
        <taxon>Oedothorax</taxon>
    </lineage>
</organism>
<feature type="region of interest" description="Disordered" evidence="1">
    <location>
        <begin position="267"/>
        <end position="287"/>
    </location>
</feature>
<reference evidence="2 3" key="1">
    <citation type="journal article" date="2022" name="Nat. Ecol. Evol.">
        <title>A masculinizing supergene underlies an exaggerated male reproductive morph in a spider.</title>
        <authorList>
            <person name="Hendrickx F."/>
            <person name="De Corte Z."/>
            <person name="Sonet G."/>
            <person name="Van Belleghem S.M."/>
            <person name="Kostlbacher S."/>
            <person name="Vangestel C."/>
        </authorList>
    </citation>
    <scope>NUCLEOTIDE SEQUENCE [LARGE SCALE GENOMIC DNA]</scope>
    <source>
        <strain evidence="2">W744_W776</strain>
    </source>
</reference>
<feature type="compositionally biased region" description="Acidic residues" evidence="1">
    <location>
        <begin position="276"/>
        <end position="287"/>
    </location>
</feature>